<dbReference type="PROSITE" id="PS00020">
    <property type="entry name" value="ACTININ_2"/>
    <property type="match status" value="1"/>
</dbReference>
<dbReference type="InterPro" id="IPR001715">
    <property type="entry name" value="CH_dom"/>
</dbReference>
<dbReference type="PANTHER" id="PTHR11915">
    <property type="entry name" value="SPECTRIN/FILAMIN RELATED CYTOSKELETAL PROTEIN"/>
    <property type="match status" value="1"/>
</dbReference>
<evidence type="ECO:0000313" key="4">
    <source>
        <dbReference type="EMBL" id="GIX75325.1"/>
    </source>
</evidence>
<keyword evidence="1" id="KW-0677">Repeat</keyword>
<comment type="caution">
    <text evidence="4">The sequence shown here is derived from an EMBL/GenBank/DDBJ whole genome shotgun (WGS) entry which is preliminary data.</text>
</comment>
<evidence type="ECO:0000256" key="1">
    <source>
        <dbReference type="ARBA" id="ARBA00022737"/>
    </source>
</evidence>
<dbReference type="Gene3D" id="1.10.418.10">
    <property type="entry name" value="Calponin-like domain"/>
    <property type="match status" value="1"/>
</dbReference>
<dbReference type="Proteomes" id="UP001054837">
    <property type="component" value="Unassembled WGS sequence"/>
</dbReference>
<keyword evidence="2" id="KW-0009">Actin-binding</keyword>
<accession>A0AAV4MSF3</accession>
<dbReference type="PROSITE" id="PS50021">
    <property type="entry name" value="CH"/>
    <property type="match status" value="1"/>
</dbReference>
<proteinExistence type="predicted"/>
<evidence type="ECO:0000259" key="3">
    <source>
        <dbReference type="PROSITE" id="PS50021"/>
    </source>
</evidence>
<gene>
    <name evidence="4" type="primary">SPTB</name>
    <name evidence="4" type="ORF">CDAR_506961</name>
</gene>
<feature type="domain" description="Calponin-homology (CH)" evidence="3">
    <location>
        <begin position="1"/>
        <end position="73"/>
    </location>
</feature>
<evidence type="ECO:0000313" key="5">
    <source>
        <dbReference type="Proteomes" id="UP001054837"/>
    </source>
</evidence>
<dbReference type="Pfam" id="PF00307">
    <property type="entry name" value="CH"/>
    <property type="match status" value="1"/>
</dbReference>
<dbReference type="GO" id="GO:0003779">
    <property type="term" value="F:actin binding"/>
    <property type="evidence" value="ECO:0007669"/>
    <property type="project" value="UniProtKB-KW"/>
</dbReference>
<reference evidence="4 5" key="1">
    <citation type="submission" date="2021-06" db="EMBL/GenBank/DDBJ databases">
        <title>Caerostris darwini draft genome.</title>
        <authorList>
            <person name="Kono N."/>
            <person name="Arakawa K."/>
        </authorList>
    </citation>
    <scope>NUCLEOTIDE SEQUENCE [LARGE SCALE GENOMIC DNA]</scope>
</reference>
<keyword evidence="5" id="KW-1185">Reference proteome</keyword>
<dbReference type="EMBL" id="BPLQ01000819">
    <property type="protein sequence ID" value="GIX75325.1"/>
    <property type="molecule type" value="Genomic_DNA"/>
</dbReference>
<dbReference type="FunFam" id="1.10.418.10:FF:000089">
    <property type="entry name" value="Spectrin beta chain"/>
    <property type="match status" value="1"/>
</dbReference>
<evidence type="ECO:0000256" key="2">
    <source>
        <dbReference type="ARBA" id="ARBA00023203"/>
    </source>
</evidence>
<sequence length="139" mass="15529">MRLMKLLESLTGEKLGKPAKGSARINKIENVSRCLAFLHSKKMRLENISSEDIVDGKPHLILGLIWTIILRCEIWQNQQNVNSIVPQIINISSVPISSVESPAMICLVRTCWSNVLLLHCHTTRILAENSSKFSASVLP</sequence>
<dbReference type="SUPFAM" id="SSF47576">
    <property type="entry name" value="Calponin-homology domain, CH-domain"/>
    <property type="match status" value="1"/>
</dbReference>
<dbReference type="InterPro" id="IPR036872">
    <property type="entry name" value="CH_dom_sf"/>
</dbReference>
<name>A0AAV4MSF3_9ARAC</name>
<organism evidence="4 5">
    <name type="scientific">Caerostris darwini</name>
    <dbReference type="NCBI Taxonomy" id="1538125"/>
    <lineage>
        <taxon>Eukaryota</taxon>
        <taxon>Metazoa</taxon>
        <taxon>Ecdysozoa</taxon>
        <taxon>Arthropoda</taxon>
        <taxon>Chelicerata</taxon>
        <taxon>Arachnida</taxon>
        <taxon>Araneae</taxon>
        <taxon>Araneomorphae</taxon>
        <taxon>Entelegynae</taxon>
        <taxon>Araneoidea</taxon>
        <taxon>Araneidae</taxon>
        <taxon>Caerostris</taxon>
    </lineage>
</organism>
<dbReference type="AlphaFoldDB" id="A0AAV4MSF3"/>
<dbReference type="InterPro" id="IPR001589">
    <property type="entry name" value="Actinin_actin-bd_CS"/>
</dbReference>
<protein>
    <submittedName>
        <fullName evidence="4">Spectrin beta chain, erythrocytic</fullName>
    </submittedName>
</protein>